<dbReference type="EMBL" id="AK147236">
    <property type="protein sequence ID" value="BAE27786.1"/>
    <property type="molecule type" value="mRNA"/>
</dbReference>
<protein>
    <submittedName>
        <fullName evidence="2">Uncharacterized protein</fullName>
    </submittedName>
</protein>
<reference evidence="2" key="8">
    <citation type="journal article" date="2005" name="Science">
        <title>Antisense Transcription in the Mammalian Transcriptome.</title>
        <authorList>
            <consortium name="RIKEN Genome Exploration Research Group and Genome Science Group (Genome Network Project Core Group) and the FANTOM Consortium"/>
        </authorList>
    </citation>
    <scope>NUCLEOTIDE SEQUENCE</scope>
    <source>
        <strain evidence="2">C57BL/6</strain>
        <tissue evidence="2">Brain</tissue>
    </source>
</reference>
<dbReference type="AlphaFoldDB" id="Q3UHS1"/>
<feature type="compositionally biased region" description="Low complexity" evidence="1">
    <location>
        <begin position="48"/>
        <end position="64"/>
    </location>
</feature>
<reference evidence="2" key="2">
    <citation type="journal article" date="2000" name="Genome Res.">
        <title>Normalization and subtraction of cap-trapper-selected cDNAs to prepare full-length cDNA libraries for rapid discovery of new genes.</title>
        <authorList>
            <person name="Carninci P."/>
            <person name="Shibata Y."/>
            <person name="Hayatsu N."/>
            <person name="Sugahara Y."/>
            <person name="Shibata K."/>
            <person name="Itoh M."/>
            <person name="Konno H."/>
            <person name="Okazaki Y."/>
            <person name="Muramatsu M."/>
            <person name="Hayashizaki Y."/>
        </authorList>
    </citation>
    <scope>NUCLEOTIDE SEQUENCE</scope>
    <source>
        <strain evidence="2">C57BL/6</strain>
        <tissue evidence="2">Brain</tissue>
    </source>
</reference>
<reference evidence="2" key="3">
    <citation type="journal article" date="2000" name="Genome Res.">
        <title>RIKEN integrated sequence analysis (RISA) system--384-format sequencing pipeline with 384 multicapillary sequencer.</title>
        <authorList>
            <person name="Shibata K."/>
            <person name="Itoh M."/>
            <person name="Aizawa K."/>
            <person name="Nagaoka S."/>
            <person name="Sasaki N."/>
            <person name="Carninci P."/>
            <person name="Konno H."/>
            <person name="Akiyama J."/>
            <person name="Nishi K."/>
            <person name="Kitsunai T."/>
            <person name="Tashiro H."/>
            <person name="Itoh M."/>
            <person name="Sumi N."/>
            <person name="Ishii Y."/>
            <person name="Nakamura S."/>
            <person name="Hazama M."/>
            <person name="Nishine T."/>
            <person name="Harada A."/>
            <person name="Yamamoto R."/>
            <person name="Matsumoto H."/>
            <person name="Sakaguchi S."/>
            <person name="Ikegami T."/>
            <person name="Kashiwagi K."/>
            <person name="Fujiwake S."/>
            <person name="Inoue K."/>
            <person name="Togawa Y."/>
            <person name="Izawa M."/>
            <person name="Ohara E."/>
            <person name="Watahiki M."/>
            <person name="Yoneda Y."/>
            <person name="Ishikawa T."/>
            <person name="Ozawa K."/>
            <person name="Tanaka T."/>
            <person name="Matsuura S."/>
            <person name="Kawai J."/>
            <person name="Okazaki Y."/>
            <person name="Muramatsu M."/>
            <person name="Inoue Y."/>
            <person name="Kira A."/>
            <person name="Hayashizaki Y."/>
        </authorList>
    </citation>
    <scope>NUCLEOTIDE SEQUENCE</scope>
    <source>
        <strain evidence="2">C57BL/6</strain>
        <tissue evidence="2">Brain</tissue>
    </source>
</reference>
<evidence type="ECO:0000313" key="3">
    <source>
        <dbReference type="MGI" id="MGI:3642038"/>
    </source>
</evidence>
<dbReference type="AGR" id="MGI:3642038"/>
<dbReference type="OrthoDB" id="9639207at2759"/>
<accession>Q3UHS1</accession>
<reference evidence="2" key="1">
    <citation type="journal article" date="1999" name="Methods Enzymol.">
        <title>High-efficiency full-length cDNA cloning.</title>
        <authorList>
            <person name="Carninci P."/>
            <person name="Hayashizaki Y."/>
        </authorList>
    </citation>
    <scope>NUCLEOTIDE SEQUENCE</scope>
    <source>
        <strain evidence="2">C57BL/6</strain>
        <tissue evidence="2">Brain</tissue>
    </source>
</reference>
<name>Q3UHS1_MOUSE</name>
<reference evidence="2" key="4">
    <citation type="journal article" date="2001" name="Nature">
        <title>Functional annotation of a full-length mouse cDNA collection.</title>
        <authorList>
            <consortium name="The RIKEN Genome Exploration Research Group Phase II Team and the FANTOM Consortium"/>
        </authorList>
    </citation>
    <scope>NUCLEOTIDE SEQUENCE</scope>
    <source>
        <strain evidence="2">C57BL/6</strain>
        <tissue evidence="2">Brain</tissue>
    </source>
</reference>
<proteinExistence type="evidence at transcript level"/>
<reference evidence="2" key="5">
    <citation type="journal article" date="2002" name="Nature">
        <title>Analysis of the mouse transcriptome based on functional annotation of 60,770 full-length cDNAs.</title>
        <authorList>
            <consortium name="The FANTOM Consortium and the RIKEN Genome Exploration Research Group Phase I and II Team"/>
        </authorList>
    </citation>
    <scope>NUCLEOTIDE SEQUENCE</scope>
    <source>
        <strain evidence="2">C57BL/6</strain>
        <tissue evidence="2">Brain</tissue>
    </source>
</reference>
<reference evidence="2" key="7">
    <citation type="journal article" date="2005" name="Science">
        <title>The Transcriptional Landscape of the Mammalian Genome.</title>
        <authorList>
            <consortium name="The FANTOM Consortium"/>
            <consortium name="Riken Genome Exploration Research Group and Genome Science Group (Genome Network Project Core Group)"/>
        </authorList>
    </citation>
    <scope>NUCLEOTIDE SEQUENCE</scope>
    <source>
        <strain evidence="2">C57BL/6</strain>
        <tissue evidence="2">Brain</tissue>
    </source>
</reference>
<sequence>MLGADSRRCAHGGKVPAWGCRGGRGRATPSGACAGSRAARRSRKRCARGAGAAARAQPGSAGPSRCDPRSLRHCLRGRQGCAATGPVRPRSAKAVRQREAVIRERRGPAAAGGCRTLGCGPG</sequence>
<organism evidence="2">
    <name type="scientific">Mus musculus</name>
    <name type="common">Mouse</name>
    <dbReference type="NCBI Taxonomy" id="10090"/>
    <lineage>
        <taxon>Eukaryota</taxon>
        <taxon>Metazoa</taxon>
        <taxon>Chordata</taxon>
        <taxon>Craniata</taxon>
        <taxon>Vertebrata</taxon>
        <taxon>Euteleostomi</taxon>
        <taxon>Mammalia</taxon>
        <taxon>Eutheria</taxon>
        <taxon>Euarchontoglires</taxon>
        <taxon>Glires</taxon>
        <taxon>Rodentia</taxon>
        <taxon>Myomorpha</taxon>
        <taxon>Muroidea</taxon>
        <taxon>Muridae</taxon>
        <taxon>Murinae</taxon>
        <taxon>Mus</taxon>
        <taxon>Mus</taxon>
    </lineage>
</organism>
<gene>
    <name evidence="3" type="primary">M5C1000I18Rik</name>
</gene>
<evidence type="ECO:0000256" key="1">
    <source>
        <dbReference type="SAM" id="MobiDB-lite"/>
    </source>
</evidence>
<reference evidence="2" key="6">
    <citation type="submission" date="2004-03" db="EMBL/GenBank/DDBJ databases">
        <authorList>
            <person name="Arakawa T."/>
            <person name="Carninci P."/>
            <person name="Fukuda S."/>
            <person name="Hashizume W."/>
            <person name="Hayashida K."/>
            <person name="Hori F."/>
            <person name="Iida J."/>
            <person name="Imamura K."/>
            <person name="Imotani K."/>
            <person name="Itoh M."/>
            <person name="Kanagawa S."/>
            <person name="Kawai J."/>
            <person name="Kojima M."/>
            <person name="Konno H."/>
            <person name="Murata M."/>
            <person name="Nakamura M."/>
            <person name="Ninomiya N."/>
            <person name="Nishiyori H."/>
            <person name="Nomura K."/>
            <person name="Ohno M."/>
            <person name="Sakazume N."/>
            <person name="Sano H."/>
            <person name="Sasaki D."/>
            <person name="Shibata K."/>
            <person name="Shiraki T."/>
            <person name="Tagami M."/>
            <person name="Tagami Y."/>
            <person name="Waki K."/>
            <person name="Watahiki A."/>
            <person name="Muramatsu M."/>
            <person name="Hayashizaki Y."/>
        </authorList>
    </citation>
    <scope>NUCLEOTIDE SEQUENCE</scope>
    <source>
        <strain evidence="2">C57BL/6</strain>
        <tissue evidence="2">Brain</tissue>
    </source>
</reference>
<dbReference type="MGI" id="MGI:3642038">
    <property type="gene designation" value="M5C1000I18Rik"/>
</dbReference>
<feature type="region of interest" description="Disordered" evidence="1">
    <location>
        <begin position="1"/>
        <end position="67"/>
    </location>
</feature>
<evidence type="ECO:0000313" key="2">
    <source>
        <dbReference type="EMBL" id="BAE27786.1"/>
    </source>
</evidence>
<feature type="compositionally biased region" description="Basic residues" evidence="1">
    <location>
        <begin position="38"/>
        <end position="47"/>
    </location>
</feature>